<accession>A0A173VTV6</accession>
<proteinExistence type="predicted"/>
<evidence type="ECO:0000313" key="1">
    <source>
        <dbReference type="EMBL" id="CUN30989.1"/>
    </source>
</evidence>
<dbReference type="EMBL" id="CYXX01000049">
    <property type="protein sequence ID" value="CUN30989.1"/>
    <property type="molecule type" value="Genomic_DNA"/>
</dbReference>
<sequence>MKPFSLNNTEIQKTYGSHWVCSENACTEEKIVYDIEDNYSIICADELYPYE</sequence>
<protein>
    <submittedName>
        <fullName evidence="1">Uncharacterized protein</fullName>
    </submittedName>
</protein>
<dbReference type="AlphaFoldDB" id="A0A173VTV6"/>
<name>A0A173VTV6_9FIRM</name>
<dbReference type="Proteomes" id="UP000095453">
    <property type="component" value="Unassembled WGS sequence"/>
</dbReference>
<evidence type="ECO:0000313" key="2">
    <source>
        <dbReference type="Proteomes" id="UP000095453"/>
    </source>
</evidence>
<gene>
    <name evidence="1" type="ORF">ERS852444_03530</name>
</gene>
<organism evidence="1 2">
    <name type="scientific">Roseburia inulinivorans</name>
    <dbReference type="NCBI Taxonomy" id="360807"/>
    <lineage>
        <taxon>Bacteria</taxon>
        <taxon>Bacillati</taxon>
        <taxon>Bacillota</taxon>
        <taxon>Clostridia</taxon>
        <taxon>Lachnospirales</taxon>
        <taxon>Lachnospiraceae</taxon>
        <taxon>Roseburia</taxon>
    </lineage>
</organism>
<reference evidence="1 2" key="1">
    <citation type="submission" date="2015-09" db="EMBL/GenBank/DDBJ databases">
        <authorList>
            <consortium name="Pathogen Informatics"/>
        </authorList>
    </citation>
    <scope>NUCLEOTIDE SEQUENCE [LARGE SCALE GENOMIC DNA]</scope>
    <source>
        <strain evidence="1 2">2789STDY5608887</strain>
    </source>
</reference>